<dbReference type="SUPFAM" id="SSF53448">
    <property type="entry name" value="Nucleotide-diphospho-sugar transferases"/>
    <property type="match status" value="1"/>
</dbReference>
<organism evidence="5 6">
    <name type="scientific">Candidatus Dojkabacteria bacterium</name>
    <dbReference type="NCBI Taxonomy" id="2099670"/>
    <lineage>
        <taxon>Bacteria</taxon>
        <taxon>Candidatus Dojkabacteria</taxon>
    </lineage>
</organism>
<feature type="domain" description="Glycosyltransferase 2-like" evidence="4">
    <location>
        <begin position="8"/>
        <end position="135"/>
    </location>
</feature>
<dbReference type="AlphaFoldDB" id="A0A955L0B2"/>
<dbReference type="Proteomes" id="UP000760819">
    <property type="component" value="Unassembled WGS sequence"/>
</dbReference>
<gene>
    <name evidence="5" type="ORF">KC640_01145</name>
</gene>
<protein>
    <submittedName>
        <fullName evidence="5">Glycosyltransferase</fullName>
        <ecNumber evidence="5">2.4.-.-</ecNumber>
    </submittedName>
</protein>
<reference evidence="5" key="2">
    <citation type="journal article" date="2021" name="Microbiome">
        <title>Successional dynamics and alternative stable states in a saline activated sludge microbial community over 9 years.</title>
        <authorList>
            <person name="Wang Y."/>
            <person name="Ye J."/>
            <person name="Ju F."/>
            <person name="Liu L."/>
            <person name="Boyd J.A."/>
            <person name="Deng Y."/>
            <person name="Parks D.H."/>
            <person name="Jiang X."/>
            <person name="Yin X."/>
            <person name="Woodcroft B.J."/>
            <person name="Tyson G.W."/>
            <person name="Hugenholtz P."/>
            <person name="Polz M.F."/>
            <person name="Zhang T."/>
        </authorList>
    </citation>
    <scope>NUCLEOTIDE SEQUENCE</scope>
    <source>
        <strain evidence="5">HKST-UBA12</strain>
    </source>
</reference>
<evidence type="ECO:0000256" key="2">
    <source>
        <dbReference type="ARBA" id="ARBA00022676"/>
    </source>
</evidence>
<dbReference type="EC" id="2.4.-.-" evidence="5"/>
<accession>A0A955L0B2</accession>
<proteinExistence type="inferred from homology"/>
<evidence type="ECO:0000256" key="1">
    <source>
        <dbReference type="ARBA" id="ARBA00006739"/>
    </source>
</evidence>
<dbReference type="PANTHER" id="PTHR43179:SF12">
    <property type="entry name" value="GALACTOFURANOSYLTRANSFERASE GLFT2"/>
    <property type="match status" value="1"/>
</dbReference>
<dbReference type="EMBL" id="JAGQLI010000059">
    <property type="protein sequence ID" value="MCA9379010.1"/>
    <property type="molecule type" value="Genomic_DNA"/>
</dbReference>
<sequence>MRDKQVALIIPTLDRPENIERLLDSLRSFGYLDREGFTPVVVDSSKDSSTKQVTISSGAEYLDAKNLGKSEAMNIAIGHLPFKYIAFLDDDIIIINDSWLDNLLQNFAQDESIGYVSGRVVAAEIKTEAQRKWEQKGALNKGAQRIEVGSDFFQRFYLHGLPVQIVTMGANHIAKREVLTHVQGHDERFGPGQVIGGAGADLDLTYKVLMNGYRIIYDPTAVVAHSHPESLEELRSKLFTYGISDTAIHMKFLLEFGDARSLFQIAYRPGQNAIRLIKSLLGKYPLPPDILLAGIIGNLIGPYEYMKYRKHSVGGITTES</sequence>
<evidence type="ECO:0000313" key="6">
    <source>
        <dbReference type="Proteomes" id="UP000760819"/>
    </source>
</evidence>
<dbReference type="Gene3D" id="3.90.550.10">
    <property type="entry name" value="Spore Coat Polysaccharide Biosynthesis Protein SpsA, Chain A"/>
    <property type="match status" value="1"/>
</dbReference>
<keyword evidence="2 5" id="KW-0328">Glycosyltransferase</keyword>
<name>A0A955L0B2_9BACT</name>
<dbReference type="InterPro" id="IPR001173">
    <property type="entry name" value="Glyco_trans_2-like"/>
</dbReference>
<dbReference type="GO" id="GO:0016757">
    <property type="term" value="F:glycosyltransferase activity"/>
    <property type="evidence" value="ECO:0007669"/>
    <property type="project" value="UniProtKB-KW"/>
</dbReference>
<dbReference type="PANTHER" id="PTHR43179">
    <property type="entry name" value="RHAMNOSYLTRANSFERASE WBBL"/>
    <property type="match status" value="1"/>
</dbReference>
<evidence type="ECO:0000259" key="4">
    <source>
        <dbReference type="Pfam" id="PF00535"/>
    </source>
</evidence>
<evidence type="ECO:0000256" key="3">
    <source>
        <dbReference type="ARBA" id="ARBA00022679"/>
    </source>
</evidence>
<comment type="similarity">
    <text evidence="1">Belongs to the glycosyltransferase 2 family.</text>
</comment>
<keyword evidence="3 5" id="KW-0808">Transferase</keyword>
<dbReference type="InterPro" id="IPR029044">
    <property type="entry name" value="Nucleotide-diphossugar_trans"/>
</dbReference>
<dbReference type="Pfam" id="PF00535">
    <property type="entry name" value="Glycos_transf_2"/>
    <property type="match status" value="1"/>
</dbReference>
<evidence type="ECO:0000313" key="5">
    <source>
        <dbReference type="EMBL" id="MCA9379010.1"/>
    </source>
</evidence>
<reference evidence="5" key="1">
    <citation type="submission" date="2020-04" db="EMBL/GenBank/DDBJ databases">
        <authorList>
            <person name="Zhang T."/>
        </authorList>
    </citation>
    <scope>NUCLEOTIDE SEQUENCE</scope>
    <source>
        <strain evidence="5">HKST-UBA12</strain>
    </source>
</reference>
<comment type="caution">
    <text evidence="5">The sequence shown here is derived from an EMBL/GenBank/DDBJ whole genome shotgun (WGS) entry which is preliminary data.</text>
</comment>